<sequence length="592" mass="65629">MGTPVQETPVKSGASPSILSSPGVNILARAFTPSGGTSAPTTPLAGKRNRDDEYTQQQDVGKIIGSLKDAADELFGLMLNHTNTQTDIKAKIKIVKVEATRLSVLRADIESAMAEMKEVKRKRDDERKKEGPAICIKCKEKLQKDGEKMEAECTAISSLHDADEFRKKAMELAEEEWPESTFKNVEIQRGALMECLKADLCVLVGEGDGGSQLIQLVKQRHADVEELIQEDTQELQVMETQTRVNNRVSSSSLCLGKINGDKKLGTYTRLIQLVERHDEDTPLSLALTEGLQWGYARKIAELLCRKAKKKVRIVVPGGFKEESGLKREKDVKKIQIRLGENNQEGNITSIMRDLKKEVNITNNGVEIDGVTCDEETRFIEIRTKEGRKGAFDNFVKEVRDKVESKATLKVFDAPSGLVNLVVRGIDATTDEAEVLEAIRRLTGCNEANARVINLKPNYRNNGKVAKVAVSRVVADALLPLGRIAIGWVKCPVDLMIEPMQCFKCMKHGHRSAQCKSPSNMINRCRKCLGTGHMAKDCQRAPKCADCSGDHRTGVMACDMFRTMVSEGRAKAASDRGSWEVVTERGKNWSRMK</sequence>
<keyword evidence="2" id="KW-0175">Coiled coil</keyword>
<dbReference type="InterPro" id="IPR036875">
    <property type="entry name" value="Znf_CCHC_sf"/>
</dbReference>
<protein>
    <recommendedName>
        <fullName evidence="4">CCHC-type domain-containing protein</fullName>
    </recommendedName>
</protein>
<feature type="domain" description="CCHC-type" evidence="4">
    <location>
        <begin position="501"/>
        <end position="516"/>
    </location>
</feature>
<dbReference type="PROSITE" id="PS50158">
    <property type="entry name" value="ZF_CCHC"/>
    <property type="match status" value="2"/>
</dbReference>
<dbReference type="SMART" id="SM00343">
    <property type="entry name" value="ZnF_C2HC"/>
    <property type="match status" value="2"/>
</dbReference>
<keyword evidence="1" id="KW-0479">Metal-binding</keyword>
<dbReference type="Gene3D" id="4.10.60.10">
    <property type="entry name" value="Zinc finger, CCHC-type"/>
    <property type="match status" value="1"/>
</dbReference>
<keyword evidence="1" id="KW-0863">Zinc-finger</keyword>
<dbReference type="SUPFAM" id="SSF57756">
    <property type="entry name" value="Retrovirus zinc finger-like domains"/>
    <property type="match status" value="1"/>
</dbReference>
<feature type="region of interest" description="Disordered" evidence="3">
    <location>
        <begin position="29"/>
        <end position="55"/>
    </location>
</feature>
<proteinExistence type="predicted"/>
<feature type="coiled-coil region" evidence="2">
    <location>
        <begin position="102"/>
        <end position="129"/>
    </location>
</feature>
<feature type="compositionally biased region" description="Low complexity" evidence="3">
    <location>
        <begin position="32"/>
        <end position="43"/>
    </location>
</feature>
<dbReference type="GO" id="GO:0003676">
    <property type="term" value="F:nucleic acid binding"/>
    <property type="evidence" value="ECO:0007669"/>
    <property type="project" value="InterPro"/>
</dbReference>
<evidence type="ECO:0000256" key="3">
    <source>
        <dbReference type="SAM" id="MobiDB-lite"/>
    </source>
</evidence>
<feature type="coiled-coil region" evidence="2">
    <location>
        <begin position="214"/>
        <end position="241"/>
    </location>
</feature>
<dbReference type="EMBL" id="HBUF01340427">
    <property type="protein sequence ID" value="CAG6702332.1"/>
    <property type="molecule type" value="Transcribed_RNA"/>
</dbReference>
<evidence type="ECO:0000259" key="4">
    <source>
        <dbReference type="PROSITE" id="PS50158"/>
    </source>
</evidence>
<name>A0A8D8XMA3_9HEMI</name>
<dbReference type="Pfam" id="PF00098">
    <property type="entry name" value="zf-CCHC"/>
    <property type="match status" value="1"/>
</dbReference>
<dbReference type="GO" id="GO:0008270">
    <property type="term" value="F:zinc ion binding"/>
    <property type="evidence" value="ECO:0007669"/>
    <property type="project" value="UniProtKB-KW"/>
</dbReference>
<dbReference type="AlphaFoldDB" id="A0A8D8XMA3"/>
<accession>A0A8D8XMA3</accession>
<dbReference type="InterPro" id="IPR001878">
    <property type="entry name" value="Znf_CCHC"/>
</dbReference>
<evidence type="ECO:0000313" key="5">
    <source>
        <dbReference type="EMBL" id="CAG6702332.1"/>
    </source>
</evidence>
<evidence type="ECO:0000256" key="2">
    <source>
        <dbReference type="SAM" id="Coils"/>
    </source>
</evidence>
<keyword evidence="1" id="KW-0862">Zinc</keyword>
<organism evidence="5">
    <name type="scientific">Cacopsylla melanoneura</name>
    <dbReference type="NCBI Taxonomy" id="428564"/>
    <lineage>
        <taxon>Eukaryota</taxon>
        <taxon>Metazoa</taxon>
        <taxon>Ecdysozoa</taxon>
        <taxon>Arthropoda</taxon>
        <taxon>Hexapoda</taxon>
        <taxon>Insecta</taxon>
        <taxon>Pterygota</taxon>
        <taxon>Neoptera</taxon>
        <taxon>Paraneoptera</taxon>
        <taxon>Hemiptera</taxon>
        <taxon>Sternorrhyncha</taxon>
        <taxon>Psylloidea</taxon>
        <taxon>Psyllidae</taxon>
        <taxon>Psyllinae</taxon>
        <taxon>Cacopsylla</taxon>
    </lineage>
</organism>
<evidence type="ECO:0000256" key="1">
    <source>
        <dbReference type="PROSITE-ProRule" id="PRU00047"/>
    </source>
</evidence>
<reference evidence="5" key="1">
    <citation type="submission" date="2021-05" db="EMBL/GenBank/DDBJ databases">
        <authorList>
            <person name="Alioto T."/>
            <person name="Alioto T."/>
            <person name="Gomez Garrido J."/>
        </authorList>
    </citation>
    <scope>NUCLEOTIDE SEQUENCE</scope>
</reference>
<feature type="domain" description="CCHC-type" evidence="4">
    <location>
        <begin position="523"/>
        <end position="539"/>
    </location>
</feature>